<sequence>MNRAELVFVSASRGEPGVALEMPRHNDCASRTDARLRAELKRPVKQISRQIRAIKKSPNFKY</sequence>
<reference evidence="1 2" key="1">
    <citation type="submission" date="2018-06" db="EMBL/GenBank/DDBJ databases">
        <authorList>
            <consortium name="Pathogen Informatics"/>
            <person name="Doyle S."/>
        </authorList>
    </citation>
    <scope>NUCLEOTIDE SEQUENCE [LARGE SCALE GENOMIC DNA]</scope>
    <source>
        <strain evidence="1 2">NCTC13296</strain>
    </source>
</reference>
<evidence type="ECO:0000313" key="1">
    <source>
        <dbReference type="EMBL" id="SUF08990.1"/>
    </source>
</evidence>
<name>A0A379PMR1_9NOCA</name>
<accession>A0A379PMR1</accession>
<dbReference type="EMBL" id="UGVI01000002">
    <property type="protein sequence ID" value="SUF08990.1"/>
    <property type="molecule type" value="Genomic_DNA"/>
</dbReference>
<dbReference type="AlphaFoldDB" id="A0A379PMR1"/>
<protein>
    <submittedName>
        <fullName evidence="1">Uncharacterized protein</fullName>
    </submittedName>
</protein>
<dbReference type="Proteomes" id="UP000254569">
    <property type="component" value="Unassembled WGS sequence"/>
</dbReference>
<gene>
    <name evidence="1" type="ORF">NCTC13296_04187</name>
</gene>
<keyword evidence="2" id="KW-1185">Reference proteome</keyword>
<proteinExistence type="predicted"/>
<organism evidence="1 2">
    <name type="scientific">Rhodococcus gordoniae</name>
    <dbReference type="NCBI Taxonomy" id="223392"/>
    <lineage>
        <taxon>Bacteria</taxon>
        <taxon>Bacillati</taxon>
        <taxon>Actinomycetota</taxon>
        <taxon>Actinomycetes</taxon>
        <taxon>Mycobacteriales</taxon>
        <taxon>Nocardiaceae</taxon>
        <taxon>Rhodococcus</taxon>
    </lineage>
</organism>
<dbReference type="RefSeq" id="WP_064065361.1">
    <property type="nucleotide sequence ID" value="NZ_LPZN01000069.1"/>
</dbReference>
<evidence type="ECO:0000313" key="2">
    <source>
        <dbReference type="Proteomes" id="UP000254569"/>
    </source>
</evidence>